<evidence type="ECO:0000313" key="2">
    <source>
        <dbReference type="EMBL" id="OGI44114.1"/>
    </source>
</evidence>
<reference evidence="2 3" key="1">
    <citation type="journal article" date="2016" name="Nat. Commun.">
        <title>Thousands of microbial genomes shed light on interconnected biogeochemical processes in an aquifer system.</title>
        <authorList>
            <person name="Anantharaman K."/>
            <person name="Brown C.T."/>
            <person name="Hug L.A."/>
            <person name="Sharon I."/>
            <person name="Castelle C.J."/>
            <person name="Probst A.J."/>
            <person name="Thomas B.C."/>
            <person name="Singh A."/>
            <person name="Wilkins M.J."/>
            <person name="Karaoz U."/>
            <person name="Brodie E.L."/>
            <person name="Williams K.H."/>
            <person name="Hubbard S.S."/>
            <person name="Banfield J.F."/>
        </authorList>
    </citation>
    <scope>NUCLEOTIDE SEQUENCE [LARGE SCALE GENOMIC DNA]</scope>
</reference>
<dbReference type="InterPro" id="IPR046058">
    <property type="entry name" value="WbuC_cupin"/>
</dbReference>
<dbReference type="InterPro" id="IPR027565">
    <property type="entry name" value="Cupin_WbuC"/>
</dbReference>
<organism evidence="2 3">
    <name type="scientific">Candidatus Muproteobacteria bacterium RBG_16_65_31</name>
    <dbReference type="NCBI Taxonomy" id="1817759"/>
    <lineage>
        <taxon>Bacteria</taxon>
        <taxon>Pseudomonadati</taxon>
        <taxon>Pseudomonadota</taxon>
        <taxon>Candidatus Muproteobacteria</taxon>
    </lineage>
</organism>
<dbReference type="Proteomes" id="UP000179344">
    <property type="component" value="Unassembled WGS sequence"/>
</dbReference>
<evidence type="ECO:0000259" key="1">
    <source>
        <dbReference type="Pfam" id="PF19480"/>
    </source>
</evidence>
<gene>
    <name evidence="2" type="ORF">A2V92_05020</name>
</gene>
<dbReference type="NCBIfam" id="TIGR04366">
    <property type="entry name" value="cupin_WbuC"/>
    <property type="match status" value="1"/>
</dbReference>
<feature type="domain" description="Cupin fold metalloprotein WbuC cupin" evidence="1">
    <location>
        <begin position="4"/>
        <end position="86"/>
    </location>
</feature>
<dbReference type="Gene3D" id="2.60.120.10">
    <property type="entry name" value="Jelly Rolls"/>
    <property type="match status" value="1"/>
</dbReference>
<comment type="caution">
    <text evidence="2">The sequence shown here is derived from an EMBL/GenBank/DDBJ whole genome shotgun (WGS) entry which is preliminary data.</text>
</comment>
<dbReference type="EMBL" id="MFST01000083">
    <property type="protein sequence ID" value="OGI44114.1"/>
    <property type="molecule type" value="Genomic_DNA"/>
</dbReference>
<proteinExistence type="predicted"/>
<evidence type="ECO:0000313" key="3">
    <source>
        <dbReference type="Proteomes" id="UP000179344"/>
    </source>
</evidence>
<dbReference type="SUPFAM" id="SSF51182">
    <property type="entry name" value="RmlC-like cupins"/>
    <property type="match status" value="1"/>
</dbReference>
<accession>A0A1F6TG81</accession>
<name>A0A1F6TG81_9PROT</name>
<dbReference type="AlphaFoldDB" id="A0A1F6TG81"/>
<dbReference type="InterPro" id="IPR011051">
    <property type="entry name" value="RmlC_Cupin_sf"/>
</dbReference>
<dbReference type="Pfam" id="PF19480">
    <property type="entry name" value="DUF6016"/>
    <property type="match status" value="1"/>
</dbReference>
<dbReference type="InterPro" id="IPR014710">
    <property type="entry name" value="RmlC-like_jellyroll"/>
</dbReference>
<sequence>MLSITNDDLNDLTRAARAAGRRRMNRNLHPALTDQVQRLLNAFEPGTYVRPHRHDAGRWELFLILRGRAALLAFDDHGRVAARHELAAAGPVRLIEVPGGTWHTLAALEPGTLLFEVKPGPYVPLADKDFAAWAPGEGEPRAAAYEQWFRRAQPDETPAGLTS</sequence>
<protein>
    <recommendedName>
        <fullName evidence="1">Cupin fold metalloprotein WbuC cupin domain-containing protein</fullName>
    </recommendedName>
</protein>
<dbReference type="CDD" id="cd07005">
    <property type="entry name" value="cupin_WbuC-like"/>
    <property type="match status" value="1"/>
</dbReference>